<evidence type="ECO:0000313" key="2">
    <source>
        <dbReference type="EMBL" id="EMF10641.1"/>
    </source>
</evidence>
<evidence type="ECO:0000256" key="1">
    <source>
        <dbReference type="SAM" id="MobiDB-lite"/>
    </source>
</evidence>
<dbReference type="HOGENOM" id="CLU_683642_0_0_1"/>
<dbReference type="RefSeq" id="XP_016758762.1">
    <property type="nucleotide sequence ID" value="XM_016906329.1"/>
</dbReference>
<dbReference type="GeneID" id="27903466"/>
<organism evidence="2 3">
    <name type="scientific">Sphaerulina musiva (strain SO2202)</name>
    <name type="common">Poplar stem canker fungus</name>
    <name type="synonym">Septoria musiva</name>
    <dbReference type="NCBI Taxonomy" id="692275"/>
    <lineage>
        <taxon>Eukaryota</taxon>
        <taxon>Fungi</taxon>
        <taxon>Dikarya</taxon>
        <taxon>Ascomycota</taxon>
        <taxon>Pezizomycotina</taxon>
        <taxon>Dothideomycetes</taxon>
        <taxon>Dothideomycetidae</taxon>
        <taxon>Mycosphaerellales</taxon>
        <taxon>Mycosphaerellaceae</taxon>
        <taxon>Sphaerulina</taxon>
    </lineage>
</organism>
<dbReference type="OrthoDB" id="2997776at2759"/>
<feature type="compositionally biased region" description="Acidic residues" evidence="1">
    <location>
        <begin position="191"/>
        <end position="204"/>
    </location>
</feature>
<gene>
    <name evidence="2" type="ORF">SEPMUDRAFT_150679</name>
</gene>
<evidence type="ECO:0000313" key="3">
    <source>
        <dbReference type="Proteomes" id="UP000016931"/>
    </source>
</evidence>
<proteinExistence type="predicted"/>
<dbReference type="Proteomes" id="UP000016931">
    <property type="component" value="Unassembled WGS sequence"/>
</dbReference>
<reference evidence="2 3" key="1">
    <citation type="journal article" date="2012" name="PLoS Pathog.">
        <title>Diverse lifestyles and strategies of plant pathogenesis encoded in the genomes of eighteen Dothideomycetes fungi.</title>
        <authorList>
            <person name="Ohm R.A."/>
            <person name="Feau N."/>
            <person name="Henrissat B."/>
            <person name="Schoch C.L."/>
            <person name="Horwitz B.A."/>
            <person name="Barry K.W."/>
            <person name="Condon B.J."/>
            <person name="Copeland A.C."/>
            <person name="Dhillon B."/>
            <person name="Glaser F."/>
            <person name="Hesse C.N."/>
            <person name="Kosti I."/>
            <person name="LaButti K."/>
            <person name="Lindquist E.A."/>
            <person name="Lucas S."/>
            <person name="Salamov A.A."/>
            <person name="Bradshaw R.E."/>
            <person name="Ciuffetti L."/>
            <person name="Hamelin R.C."/>
            <person name="Kema G.H.J."/>
            <person name="Lawrence C."/>
            <person name="Scott J.A."/>
            <person name="Spatafora J.W."/>
            <person name="Turgeon B.G."/>
            <person name="de Wit P.J.G.M."/>
            <person name="Zhong S."/>
            <person name="Goodwin S.B."/>
            <person name="Grigoriev I.V."/>
        </authorList>
    </citation>
    <scope>NUCLEOTIDE SEQUENCE [LARGE SCALE GENOMIC DNA]</scope>
    <source>
        <strain evidence="2 3">SO2202</strain>
    </source>
</reference>
<keyword evidence="3" id="KW-1185">Reference proteome</keyword>
<dbReference type="STRING" id="692275.N1QE66"/>
<feature type="compositionally biased region" description="Acidic residues" evidence="1">
    <location>
        <begin position="365"/>
        <end position="403"/>
    </location>
</feature>
<feature type="region of interest" description="Disordered" evidence="1">
    <location>
        <begin position="191"/>
        <end position="224"/>
    </location>
</feature>
<feature type="region of interest" description="Disordered" evidence="1">
    <location>
        <begin position="142"/>
        <end position="169"/>
    </location>
</feature>
<feature type="compositionally biased region" description="Basic and acidic residues" evidence="1">
    <location>
        <begin position="353"/>
        <end position="364"/>
    </location>
</feature>
<name>N1QE66_SPHMS</name>
<feature type="region of interest" description="Disordered" evidence="1">
    <location>
        <begin position="353"/>
        <end position="403"/>
    </location>
</feature>
<dbReference type="eggNOG" id="ENOG502SSJX">
    <property type="taxonomic scope" value="Eukaryota"/>
</dbReference>
<protein>
    <submittedName>
        <fullName evidence="2">Uncharacterized protein</fullName>
    </submittedName>
</protein>
<feature type="compositionally biased region" description="Acidic residues" evidence="1">
    <location>
        <begin position="151"/>
        <end position="163"/>
    </location>
</feature>
<dbReference type="OMA" id="AHIISIY"/>
<sequence length="403" mass="47470">MSPHLPPELWQRIFRFACLSRQSPTNDDGNHVTSQLQWPQLWLQARQVNHAWRANIAQTYLEVFLRCSPQQQQPQQQQQKQKQKQQQQTRIRFHCEWDESEWDYMFHTATVEMGFDRLDANDESRVVFKEVDRSPRAGLILGSGRRRMPWEDEGEDGDGDEDKESDRAKRLDEKIYETWSRNIDDYIGVAEEDEDEDEEEEEEEWRSTTTGDSGVDGGYGGEPSMTPHVITIHGASLDSELPGLQYDVSKREISFEWEPMLHAFCIEYAELEKRDLSQEKEILAGVHDMISSYYSSARGMSAIIDVMDSWWAMKRKNLQELRRHRIRRQWKEKLVFDPPDYLFDTDHEEKQLERIRDADRAGREDYEDESSDEDDMVGADFGEEFLPDFDDDSDEEDSDDEDV</sequence>
<accession>N1QE66</accession>
<dbReference type="EMBL" id="KB456267">
    <property type="protein sequence ID" value="EMF10641.1"/>
    <property type="molecule type" value="Genomic_DNA"/>
</dbReference>
<dbReference type="AlphaFoldDB" id="N1QE66"/>